<feature type="domain" description="PA" evidence="4">
    <location>
        <begin position="298"/>
        <end position="388"/>
    </location>
</feature>
<dbReference type="RefSeq" id="WP_169466040.1">
    <property type="nucleotide sequence ID" value="NZ_JABBGG010000006.1"/>
</dbReference>
<feature type="signal peptide" evidence="3">
    <location>
        <begin position="1"/>
        <end position="25"/>
    </location>
</feature>
<evidence type="ECO:0000313" key="5">
    <source>
        <dbReference type="EMBL" id="NML61760.1"/>
    </source>
</evidence>
<dbReference type="EMBL" id="JABBGG010000006">
    <property type="protein sequence ID" value="NML61760.1"/>
    <property type="molecule type" value="Genomic_DNA"/>
</dbReference>
<dbReference type="InterPro" id="IPR046450">
    <property type="entry name" value="PA_dom_sf"/>
</dbReference>
<keyword evidence="1 3" id="KW-0732">Signal</keyword>
<accession>A0A848HNL9</accession>
<evidence type="ECO:0000259" key="4">
    <source>
        <dbReference type="Pfam" id="PF02225"/>
    </source>
</evidence>
<protein>
    <submittedName>
        <fullName evidence="5">Peptidase</fullName>
    </submittedName>
</protein>
<dbReference type="CDD" id="cd04818">
    <property type="entry name" value="PA_subtilisin_1"/>
    <property type="match status" value="1"/>
</dbReference>
<keyword evidence="2" id="KW-0325">Glycoprotein</keyword>
<dbReference type="AlphaFoldDB" id="A0A848HNL9"/>
<evidence type="ECO:0000256" key="2">
    <source>
        <dbReference type="ARBA" id="ARBA00023180"/>
    </source>
</evidence>
<organism evidence="5 6">
    <name type="scientific">Massilia polaris</name>
    <dbReference type="NCBI Taxonomy" id="2728846"/>
    <lineage>
        <taxon>Bacteria</taxon>
        <taxon>Pseudomonadati</taxon>
        <taxon>Pseudomonadota</taxon>
        <taxon>Betaproteobacteria</taxon>
        <taxon>Burkholderiales</taxon>
        <taxon>Oxalobacteraceae</taxon>
        <taxon>Telluria group</taxon>
        <taxon>Massilia</taxon>
    </lineage>
</organism>
<feature type="chain" id="PRO_5032384940" evidence="3">
    <location>
        <begin position="26"/>
        <end position="477"/>
    </location>
</feature>
<dbReference type="PANTHER" id="PTHR22702">
    <property type="entry name" value="PROTEASE-ASSOCIATED DOMAIN-CONTAINING PROTEIN"/>
    <property type="match status" value="1"/>
</dbReference>
<evidence type="ECO:0000313" key="6">
    <source>
        <dbReference type="Proteomes" id="UP000583752"/>
    </source>
</evidence>
<reference evidence="5 6" key="1">
    <citation type="submission" date="2020-04" db="EMBL/GenBank/DDBJ databases">
        <title>Massilia sp. RP-1-19 isolated from soil.</title>
        <authorList>
            <person name="Dahal R.H."/>
        </authorList>
    </citation>
    <scope>NUCLEOTIDE SEQUENCE [LARGE SCALE GENOMIC DNA]</scope>
    <source>
        <strain evidence="5 6">RP-1-19</strain>
    </source>
</reference>
<dbReference type="Pfam" id="PF02225">
    <property type="entry name" value="PA"/>
    <property type="match status" value="1"/>
</dbReference>
<dbReference type="Gene3D" id="3.50.30.30">
    <property type="match status" value="1"/>
</dbReference>
<proteinExistence type="predicted"/>
<evidence type="ECO:0000256" key="3">
    <source>
        <dbReference type="SAM" id="SignalP"/>
    </source>
</evidence>
<sequence>MIANKAVLLSRAALMAFACSMWASAQGAAVVTIVNNNAPNEGFNDPTPVQPVGGNTGTTLGQQRLIAFQHAAGIWGATLSSNVPVRVGASFVPLACTADTAVLGSAGANDIFSDFPNAPRPNTWYPSALASKLAGADQAPDGEPHIRARFNSRLGLFPDCMPGSGFYLGLDNKHGDKINLVTVLLHEMAHGLGFQGFTDEQTGEPYEKRPSVWDHHLIDNRSNKLWVNMNNDERRVSALSETGLSWNGEFVTGQVPTVLSPQSTMTVSGRRAGAAKGAYEVGDASFGPPLDLAGVKGELMRVVDQANGTGLACAALSAANAAAVKGNIALVDRGECSFVVKAKFVQDAGARGMVVADNAPGPVTGLGGGDPSIAIPAVRISVAAGTALKAVLKKRARGKTGIEANLTIDPDRLAGTDSMRRIRMFVPAEFDPGSSVSHFTTDAKLNQLMEPSINADLIHEVKAPRDLTQALLQDIGW</sequence>
<dbReference type="PANTHER" id="PTHR22702:SF1">
    <property type="entry name" value="PROTEASE-ASSOCIATED DOMAIN-CONTAINING PROTEIN 1"/>
    <property type="match status" value="1"/>
</dbReference>
<gene>
    <name evidence="5" type="ORF">HHL21_11850</name>
</gene>
<dbReference type="Proteomes" id="UP000583752">
    <property type="component" value="Unassembled WGS sequence"/>
</dbReference>
<keyword evidence="6" id="KW-1185">Reference proteome</keyword>
<comment type="caution">
    <text evidence="5">The sequence shown here is derived from an EMBL/GenBank/DDBJ whole genome shotgun (WGS) entry which is preliminary data.</text>
</comment>
<name>A0A848HNL9_9BURK</name>
<dbReference type="SUPFAM" id="SSF52025">
    <property type="entry name" value="PA domain"/>
    <property type="match status" value="1"/>
</dbReference>
<dbReference type="InterPro" id="IPR003137">
    <property type="entry name" value="PA_domain"/>
</dbReference>
<evidence type="ECO:0000256" key="1">
    <source>
        <dbReference type="ARBA" id="ARBA00022729"/>
    </source>
</evidence>